<feature type="signal peptide" evidence="4">
    <location>
        <begin position="1"/>
        <end position="29"/>
    </location>
</feature>
<feature type="domain" description="SGNH hydrolase-type esterase" evidence="5">
    <location>
        <begin position="44"/>
        <end position="308"/>
    </location>
</feature>
<organism evidence="7 8">
    <name type="scientific">Kitasatospora aureofaciens</name>
    <name type="common">Streptomyces aureofaciens</name>
    <dbReference type="NCBI Taxonomy" id="1894"/>
    <lineage>
        <taxon>Bacteria</taxon>
        <taxon>Bacillati</taxon>
        <taxon>Actinomycetota</taxon>
        <taxon>Actinomycetes</taxon>
        <taxon>Kitasatosporales</taxon>
        <taxon>Streptomycetaceae</taxon>
        <taxon>Kitasatospora</taxon>
    </lineage>
</organism>
<evidence type="ECO:0000256" key="1">
    <source>
        <dbReference type="PIRSR" id="PIRSR637460-1"/>
    </source>
</evidence>
<dbReference type="PANTHER" id="PTHR37981">
    <property type="entry name" value="LIPASE 2"/>
    <property type="match status" value="1"/>
</dbReference>
<keyword evidence="4" id="KW-0732">Signal</keyword>
<dbReference type="EMBL" id="JPRF03000087">
    <property type="protein sequence ID" value="OEV32717.1"/>
    <property type="molecule type" value="Genomic_DNA"/>
</dbReference>
<name>A0A1E7MWA0_KITAU</name>
<dbReference type="EMBL" id="BMUB01000007">
    <property type="protein sequence ID" value="GGU80666.1"/>
    <property type="molecule type" value="Genomic_DNA"/>
</dbReference>
<dbReference type="CDD" id="cd01823">
    <property type="entry name" value="SEST_like"/>
    <property type="match status" value="1"/>
</dbReference>
<dbReference type="InterPro" id="IPR037460">
    <property type="entry name" value="SEST-like"/>
</dbReference>
<dbReference type="InterPro" id="IPR013830">
    <property type="entry name" value="SGNH_hydro"/>
</dbReference>
<feature type="disulfide bond" evidence="2">
    <location>
        <begin position="159"/>
        <end position="173"/>
    </location>
</feature>
<dbReference type="Pfam" id="PF13472">
    <property type="entry name" value="Lipase_GDSL_2"/>
    <property type="match status" value="1"/>
</dbReference>
<dbReference type="RefSeq" id="WP_030557658.1">
    <property type="nucleotide sequence ID" value="NZ_BMUB01000007.1"/>
</dbReference>
<dbReference type="GO" id="GO:0019433">
    <property type="term" value="P:triglyceride catabolic process"/>
    <property type="evidence" value="ECO:0007669"/>
    <property type="project" value="TreeGrafter"/>
</dbReference>
<dbReference type="PANTHER" id="PTHR37981:SF1">
    <property type="entry name" value="SGNH HYDROLASE-TYPE ESTERASE DOMAIN-CONTAINING PROTEIN"/>
    <property type="match status" value="1"/>
</dbReference>
<accession>A0A8H9HQ67</accession>
<dbReference type="GeneID" id="97486649"/>
<dbReference type="GO" id="GO:0004806">
    <property type="term" value="F:triacylglycerol lipase activity"/>
    <property type="evidence" value="ECO:0007669"/>
    <property type="project" value="TreeGrafter"/>
</dbReference>
<evidence type="ECO:0000313" key="7">
    <source>
        <dbReference type="EMBL" id="OEV32717.1"/>
    </source>
</evidence>
<feature type="disulfide bond" evidence="2">
    <location>
        <begin position="67"/>
        <end position="93"/>
    </location>
</feature>
<accession>A0A1E7MWA0</accession>
<reference evidence="6" key="1">
    <citation type="journal article" date="2014" name="Int. J. Syst. Evol. Microbiol.">
        <title>Complete genome sequence of Corynebacterium casei LMG S-19264T (=DSM 44701T), isolated from a smear-ripened cheese.</title>
        <authorList>
            <consortium name="US DOE Joint Genome Institute (JGI-PGF)"/>
            <person name="Walter F."/>
            <person name="Albersmeier A."/>
            <person name="Kalinowski J."/>
            <person name="Ruckert C."/>
        </authorList>
    </citation>
    <scope>NUCLEOTIDE SEQUENCE</scope>
    <source>
        <strain evidence="6">JCM 4434</strain>
    </source>
</reference>
<evidence type="ECO:0000256" key="3">
    <source>
        <dbReference type="SAM" id="MobiDB-lite"/>
    </source>
</evidence>
<proteinExistence type="predicted"/>
<reference evidence="7" key="3">
    <citation type="submission" date="2016-08" db="EMBL/GenBank/DDBJ databases">
        <title>Sequencing, Assembly and Comparative Genomics of S. aureofaciens ATCC 10762.</title>
        <authorList>
            <person name="Gradnigo J.S."/>
            <person name="Johnson N."/>
            <person name="Somerville G.A."/>
        </authorList>
    </citation>
    <scope>NUCLEOTIDE SEQUENCE [LARGE SCALE GENOMIC DNA]</scope>
    <source>
        <strain evidence="7">ATCC 10762</strain>
    </source>
</reference>
<keyword evidence="2" id="KW-1015">Disulfide bond</keyword>
<evidence type="ECO:0000313" key="6">
    <source>
        <dbReference type="EMBL" id="GGU80666.1"/>
    </source>
</evidence>
<evidence type="ECO:0000256" key="4">
    <source>
        <dbReference type="SAM" id="SignalP"/>
    </source>
</evidence>
<keyword evidence="8" id="KW-1185">Reference proteome</keyword>
<dbReference type="SUPFAM" id="SSF52266">
    <property type="entry name" value="SGNH hydrolase"/>
    <property type="match status" value="1"/>
</dbReference>
<feature type="region of interest" description="Disordered" evidence="3">
    <location>
        <begin position="99"/>
        <end position="127"/>
    </location>
</feature>
<dbReference type="Gene3D" id="3.40.50.1110">
    <property type="entry name" value="SGNH hydrolase"/>
    <property type="match status" value="1"/>
</dbReference>
<dbReference type="KEGG" id="kau:B6264_04315"/>
<gene>
    <name evidence="6" type="ORF">GCM10010502_35900</name>
    <name evidence="7" type="ORF">HS99_0015770</name>
</gene>
<feature type="chain" id="PRO_5034335527" evidence="4">
    <location>
        <begin position="30"/>
        <end position="321"/>
    </location>
</feature>
<feature type="active site" evidence="1">
    <location>
        <position position="301"/>
    </location>
</feature>
<reference evidence="6" key="5">
    <citation type="submission" date="2020-09" db="EMBL/GenBank/DDBJ databases">
        <authorList>
            <person name="Sun Q."/>
            <person name="Ohkuma M."/>
        </authorList>
    </citation>
    <scope>NUCLEOTIDE SEQUENCE</scope>
    <source>
        <strain evidence="6">JCM 4434</strain>
    </source>
</reference>
<dbReference type="InterPro" id="IPR036514">
    <property type="entry name" value="SGNH_hydro_sf"/>
</dbReference>
<protein>
    <submittedName>
        <fullName evidence="6">Lipase</fullName>
    </submittedName>
</protein>
<feature type="compositionally biased region" description="Pro residues" evidence="3">
    <location>
        <begin position="111"/>
        <end position="127"/>
    </location>
</feature>
<evidence type="ECO:0000259" key="5">
    <source>
        <dbReference type="Pfam" id="PF13472"/>
    </source>
</evidence>
<dbReference type="AlphaFoldDB" id="A0A1E7MWA0"/>
<comment type="caution">
    <text evidence="7">The sequence shown here is derived from an EMBL/GenBank/DDBJ whole genome shotgun (WGS) entry which is preliminary data.</text>
</comment>
<dbReference type="Proteomes" id="UP000610124">
    <property type="component" value="Unassembled WGS sequence"/>
</dbReference>
<feature type="active site" description="Nucleophile" evidence="1">
    <location>
        <position position="48"/>
    </location>
</feature>
<reference evidence="7 8" key="2">
    <citation type="submission" date="2014-07" db="EMBL/GenBank/DDBJ databases">
        <authorList>
            <person name="Zhang J.E."/>
            <person name="Yang H."/>
            <person name="Guo J."/>
            <person name="Deng Z."/>
            <person name="Luo H."/>
            <person name="Luo M."/>
            <person name="Zhao B."/>
        </authorList>
    </citation>
    <scope>NUCLEOTIDE SEQUENCE [LARGE SCALE GENOMIC DNA]</scope>
    <source>
        <strain evidence="7">ATCC 10762</strain>
        <strain evidence="8">ATCC 10762 / DSM 40127 / CCM 3239 / JCM 4008 / LMG 5968 / NBRC 12843 / NCIMB 8234 / A-377</strain>
    </source>
</reference>
<evidence type="ECO:0000256" key="2">
    <source>
        <dbReference type="PIRSR" id="PIRSR637460-2"/>
    </source>
</evidence>
<dbReference type="OrthoDB" id="5503950at2"/>
<reference evidence="8" key="4">
    <citation type="submission" date="2016-08" db="EMBL/GenBank/DDBJ databases">
        <title>Sequencing, assembly and comparative genomics of S. aureofaciens ATCC 10762.</title>
        <authorList>
            <person name="Gradnigo J.S."/>
            <person name="Johnson N."/>
            <person name="Somerville G.A."/>
        </authorList>
    </citation>
    <scope>NUCLEOTIDE SEQUENCE [LARGE SCALE GENOMIC DNA]</scope>
    <source>
        <strain evidence="8">ATCC 10762 / DSM 40127 / CCM 3239 / JCM 4008 / LMG 5968 / NBRC 12843 / NCIMB 8234 / A-377</strain>
    </source>
</reference>
<dbReference type="Proteomes" id="UP000037395">
    <property type="component" value="Unassembled WGS sequence"/>
</dbReference>
<evidence type="ECO:0000313" key="8">
    <source>
        <dbReference type="Proteomes" id="UP000037395"/>
    </source>
</evidence>
<sequence>MRRFPSRLAVAGAAVVLTAGLIAPTAAQAAARPATRAGTLKWAALGDSYTAGIIEATGALTAPQDGCARTTGSYPELIRRDLGSGADLRNVSCSGAATPDVYANKQSPNGRPLPPLGTDPNAPYPPVPPQVDAVDPDTQVITVGIGGNDLGFAEILKDCIELGAARLGLGTPCKDKYDAQLPGRLDRLRTGYNAMLGALQTKAPSARIYTVGYPHLIPENARLCRYGSLLQFATFTAGDLAWARTRILEPLNLVVEQATSAQQDTYVDLYADSAGHSVCDGDHWLDGVLTSVVPLKYAVVHPNARGQAFAATQVENTVLGG</sequence>